<proteinExistence type="predicted"/>
<keyword evidence="2" id="KW-1185">Reference proteome</keyword>
<evidence type="ECO:0000313" key="2">
    <source>
        <dbReference type="Proteomes" id="UP000307720"/>
    </source>
</evidence>
<reference evidence="1" key="1">
    <citation type="submission" date="2019-04" db="EMBL/GenBank/DDBJ databases">
        <title>Microbes associate with the intestines of laboratory mice.</title>
        <authorList>
            <person name="Navarre W."/>
            <person name="Wong E."/>
            <person name="Huang K."/>
            <person name="Tropini C."/>
            <person name="Ng K."/>
            <person name="Yu B."/>
        </authorList>
    </citation>
    <scope>NUCLEOTIDE SEQUENCE</scope>
    <source>
        <strain evidence="1">NM72_1-8</strain>
    </source>
</reference>
<comment type="caution">
    <text evidence="1">The sequence shown here is derived from an EMBL/GenBank/DDBJ whole genome shotgun (WGS) entry which is preliminary data.</text>
</comment>
<keyword evidence="1" id="KW-0378">Hydrolase</keyword>
<evidence type="ECO:0000313" key="1">
    <source>
        <dbReference type="EMBL" id="TGX97467.1"/>
    </source>
</evidence>
<protein>
    <submittedName>
        <fullName evidence="1">Serine hydrolase</fullName>
    </submittedName>
</protein>
<organism evidence="1 2">
    <name type="scientific">Hominisplanchenecus murintestinalis</name>
    <dbReference type="NCBI Taxonomy" id="2941517"/>
    <lineage>
        <taxon>Bacteria</taxon>
        <taxon>Bacillati</taxon>
        <taxon>Bacillota</taxon>
        <taxon>Clostridia</taxon>
        <taxon>Lachnospirales</taxon>
        <taxon>Lachnospiraceae</taxon>
        <taxon>Hominisplanchenecus</taxon>
    </lineage>
</organism>
<dbReference type="Proteomes" id="UP000307720">
    <property type="component" value="Unassembled WGS sequence"/>
</dbReference>
<sequence length="358" mass="39646">MNRNSKKHENILIAVILICTCANLIFNVLLVKNALSCRKMLREAETLAQRAGAVKENAPEDTDETVQREETEERESLAEETEATEAEATESEELPPSDGSETKSLPELENFLGEAEALGEKWAVSAVDLADGAVYGYYEDIKMQSASVIKVFIMATVYDRVCYPKDTESAIYVQEQYEGELKALLTNMITVSDNDAANRLVELLGYGSFQEGQEVVNAFCRENGFEGTSLGRRFLEENPADDNYTTSGDCMKLLQDLYNGNCVCAEASEKMLNMLKNQTRTEKIPSGIPEGTVCANKTGEMPQGYGLGCIENDIAIVYGEHGDYILCVLSNDLDGRNEEAKKRIAEISGYVYEEFQNP</sequence>
<accession>A0AC61QX28</accession>
<dbReference type="EMBL" id="SRZB01000031">
    <property type="protein sequence ID" value="TGX97467.1"/>
    <property type="molecule type" value="Genomic_DNA"/>
</dbReference>
<gene>
    <name evidence="1" type="ORF">E5357_12495</name>
</gene>
<name>A0AC61QX28_9FIRM</name>